<dbReference type="Proteomes" id="UP000199118">
    <property type="component" value="Unassembled WGS sequence"/>
</dbReference>
<reference evidence="5 6" key="1">
    <citation type="submission" date="2016-10" db="EMBL/GenBank/DDBJ databases">
        <authorList>
            <person name="de Groot N.N."/>
        </authorList>
    </citation>
    <scope>NUCLEOTIDE SEQUENCE [LARGE SCALE GENOMIC DNA]</scope>
    <source>
        <strain evidence="5 6">DSM 17890</strain>
    </source>
</reference>
<comment type="similarity">
    <text evidence="2">Belongs to the bacterial solute-binding protein 5 family.</text>
</comment>
<dbReference type="Gene3D" id="3.10.105.10">
    <property type="entry name" value="Dipeptide-binding Protein, Domain 3"/>
    <property type="match status" value="1"/>
</dbReference>
<evidence type="ECO:0000256" key="1">
    <source>
        <dbReference type="ARBA" id="ARBA00004418"/>
    </source>
</evidence>
<dbReference type="InterPro" id="IPR039424">
    <property type="entry name" value="SBP_5"/>
</dbReference>
<gene>
    <name evidence="5" type="ORF">SAMN05444336_104310</name>
</gene>
<dbReference type="PROSITE" id="PS51318">
    <property type="entry name" value="TAT"/>
    <property type="match status" value="1"/>
</dbReference>
<dbReference type="GO" id="GO:0015833">
    <property type="term" value="P:peptide transport"/>
    <property type="evidence" value="ECO:0007669"/>
    <property type="project" value="TreeGrafter"/>
</dbReference>
<evidence type="ECO:0000313" key="6">
    <source>
        <dbReference type="Proteomes" id="UP000199118"/>
    </source>
</evidence>
<dbReference type="GO" id="GO:0043190">
    <property type="term" value="C:ATP-binding cassette (ABC) transporter complex"/>
    <property type="evidence" value="ECO:0007669"/>
    <property type="project" value="InterPro"/>
</dbReference>
<feature type="transmembrane region" description="Helical" evidence="3">
    <location>
        <begin position="32"/>
        <end position="54"/>
    </location>
</feature>
<dbReference type="GO" id="GO:1904680">
    <property type="term" value="F:peptide transmembrane transporter activity"/>
    <property type="evidence" value="ECO:0007669"/>
    <property type="project" value="TreeGrafter"/>
</dbReference>
<dbReference type="AlphaFoldDB" id="A0A1H3AV75"/>
<evidence type="ECO:0000256" key="2">
    <source>
        <dbReference type="ARBA" id="ARBA00005695"/>
    </source>
</evidence>
<dbReference type="OrthoDB" id="9803988at2"/>
<dbReference type="GO" id="GO:0030288">
    <property type="term" value="C:outer membrane-bounded periplasmic space"/>
    <property type="evidence" value="ECO:0007669"/>
    <property type="project" value="UniProtKB-ARBA"/>
</dbReference>
<protein>
    <submittedName>
        <fullName evidence="5">Peptide/nickel transport system substrate-binding protein</fullName>
    </submittedName>
</protein>
<proteinExistence type="inferred from homology"/>
<accession>A0A1H3AV75</accession>
<dbReference type="InterPro" id="IPR030678">
    <property type="entry name" value="Peptide/Ni-bd"/>
</dbReference>
<dbReference type="PANTHER" id="PTHR30290">
    <property type="entry name" value="PERIPLASMIC BINDING COMPONENT OF ABC TRANSPORTER"/>
    <property type="match status" value="1"/>
</dbReference>
<keyword evidence="3" id="KW-0812">Transmembrane</keyword>
<dbReference type="CDD" id="cd08503">
    <property type="entry name" value="PBP2_NikA_DppA_OppA_like_17"/>
    <property type="match status" value="1"/>
</dbReference>
<evidence type="ECO:0000259" key="4">
    <source>
        <dbReference type="Pfam" id="PF00496"/>
    </source>
</evidence>
<dbReference type="EMBL" id="FNMZ01000004">
    <property type="protein sequence ID" value="SDX32739.1"/>
    <property type="molecule type" value="Genomic_DNA"/>
</dbReference>
<comment type="subcellular location">
    <subcellularLocation>
        <location evidence="1">Periplasm</location>
    </subcellularLocation>
</comment>
<dbReference type="InterPro" id="IPR000914">
    <property type="entry name" value="SBP_5_dom"/>
</dbReference>
<feature type="domain" description="Solute-binding protein family 5" evidence="4">
    <location>
        <begin position="107"/>
        <end position="454"/>
    </location>
</feature>
<dbReference type="Pfam" id="PF00496">
    <property type="entry name" value="SBP_bac_5"/>
    <property type="match status" value="1"/>
</dbReference>
<dbReference type="RefSeq" id="WP_092682665.1">
    <property type="nucleotide sequence ID" value="NZ_FNMZ01000004.1"/>
</dbReference>
<evidence type="ECO:0000256" key="3">
    <source>
        <dbReference type="SAM" id="Phobius"/>
    </source>
</evidence>
<dbReference type="Gene3D" id="3.40.190.10">
    <property type="entry name" value="Periplasmic binding protein-like II"/>
    <property type="match status" value="1"/>
</dbReference>
<dbReference type="STRING" id="356660.SAMN05444336_104310"/>
<organism evidence="5 6">
    <name type="scientific">Albimonas donghaensis</name>
    <dbReference type="NCBI Taxonomy" id="356660"/>
    <lineage>
        <taxon>Bacteria</taxon>
        <taxon>Pseudomonadati</taxon>
        <taxon>Pseudomonadota</taxon>
        <taxon>Alphaproteobacteria</taxon>
        <taxon>Rhodobacterales</taxon>
        <taxon>Paracoccaceae</taxon>
        <taxon>Albimonas</taxon>
    </lineage>
</organism>
<keyword evidence="3" id="KW-0472">Membrane</keyword>
<keyword evidence="6" id="KW-1185">Reference proteome</keyword>
<keyword evidence="3" id="KW-1133">Transmembrane helix</keyword>
<dbReference type="InterPro" id="IPR006311">
    <property type="entry name" value="TAT_signal"/>
</dbReference>
<dbReference type="PIRSF" id="PIRSF002741">
    <property type="entry name" value="MppA"/>
    <property type="match status" value="1"/>
</dbReference>
<dbReference type="SUPFAM" id="SSF53850">
    <property type="entry name" value="Periplasmic binding protein-like II"/>
    <property type="match status" value="1"/>
</dbReference>
<evidence type="ECO:0000313" key="5">
    <source>
        <dbReference type="EMBL" id="SDX32739.1"/>
    </source>
</evidence>
<sequence length="550" mass="61254">MSRDTINGRPLHPAIDTYADEAREGQLPRREFLALATALGATSAAAYGMLGLAAPSPARAQSAGGTLRCQMEMKPVKDPRAFDGSEMGNVARGLIETMVRYTKDFTFEPWLLESWEVSDDAKTYTLNVRKAVKWSNGDDFTADDVIYNLNRWCDAKAEANSMASRMASLIDPETSRAGEGVIEKIDDHTVRLNLRVADITVIPSFCDYPALLVHPTFDETGADILASRIGTGPYMIDRMEVGVGATLTKRGEWWGGDVPLDTIEYVDYGTDPSALVAAFEADEVDMSYWSNGEFIEIFDSLDLKKWETVTGGTLVSRMNVEAEVDGKKIYADPRVRQAILMAVDNDVVLELGYAGQGQVAENHHVGPMHPEYFPLPRKTRDPEGAMALMTEAGMADYEHELISIDDDWRRATTDAIAAQLRDAGIKVKRTILPGSTFWNGWTTYPFSSTDWNMRPLGVQVLALAYRTGEAWNEAAWSNPDFDAKLAEAMSIADAEKRRELMEEIETILQDAAVIIQPYWRNLYRHTKPNVMGADMHPTLEHHHDLWSIEA</sequence>
<name>A0A1H3AV75_9RHOB</name>